<protein>
    <submittedName>
        <fullName evidence="1">35956_t:CDS:1</fullName>
    </submittedName>
</protein>
<feature type="non-terminal residue" evidence="1">
    <location>
        <position position="1"/>
    </location>
</feature>
<accession>A0ACA9NVR4</accession>
<gene>
    <name evidence="1" type="ORF">RPERSI_LOCUS8835</name>
</gene>
<dbReference type="EMBL" id="CAJVQC010016230">
    <property type="protein sequence ID" value="CAG8674588.1"/>
    <property type="molecule type" value="Genomic_DNA"/>
</dbReference>
<feature type="non-terminal residue" evidence="1">
    <location>
        <position position="166"/>
    </location>
</feature>
<name>A0ACA9NVR4_9GLOM</name>
<sequence>PQGPPKGPPPQISQPATANPVSNPTSNPVSNPTSSPVSNSTQAAPAPTPTPDVSARPIFIFTNSKVYGKIGRNITFNWKYSGEFDFLTKSLVALAVYNYSTHINWTINSNLSTSATTVTWDTSTIINPTLIEGPYTFSIYNGSDYFTTDRPTILAQYPFMMYQPGP</sequence>
<evidence type="ECO:0000313" key="1">
    <source>
        <dbReference type="EMBL" id="CAG8674588.1"/>
    </source>
</evidence>
<dbReference type="Proteomes" id="UP000789920">
    <property type="component" value="Unassembled WGS sequence"/>
</dbReference>
<reference evidence="1" key="1">
    <citation type="submission" date="2021-06" db="EMBL/GenBank/DDBJ databases">
        <authorList>
            <person name="Kallberg Y."/>
            <person name="Tangrot J."/>
            <person name="Rosling A."/>
        </authorList>
    </citation>
    <scope>NUCLEOTIDE SEQUENCE</scope>
    <source>
        <strain evidence="1">MA461A</strain>
    </source>
</reference>
<keyword evidence="2" id="KW-1185">Reference proteome</keyword>
<proteinExistence type="predicted"/>
<evidence type="ECO:0000313" key="2">
    <source>
        <dbReference type="Proteomes" id="UP000789920"/>
    </source>
</evidence>
<comment type="caution">
    <text evidence="1">The sequence shown here is derived from an EMBL/GenBank/DDBJ whole genome shotgun (WGS) entry which is preliminary data.</text>
</comment>
<organism evidence="1 2">
    <name type="scientific">Racocetra persica</name>
    <dbReference type="NCBI Taxonomy" id="160502"/>
    <lineage>
        <taxon>Eukaryota</taxon>
        <taxon>Fungi</taxon>
        <taxon>Fungi incertae sedis</taxon>
        <taxon>Mucoromycota</taxon>
        <taxon>Glomeromycotina</taxon>
        <taxon>Glomeromycetes</taxon>
        <taxon>Diversisporales</taxon>
        <taxon>Gigasporaceae</taxon>
        <taxon>Racocetra</taxon>
    </lineage>
</organism>